<feature type="chain" id="PRO_5002259043" evidence="2">
    <location>
        <begin position="19"/>
        <end position="427"/>
    </location>
</feature>
<dbReference type="EMBL" id="KK100912">
    <property type="protein sequence ID" value="KIZ03112.1"/>
    <property type="molecule type" value="Genomic_DNA"/>
</dbReference>
<dbReference type="GO" id="GO:0005930">
    <property type="term" value="C:axoneme"/>
    <property type="evidence" value="ECO:0007669"/>
    <property type="project" value="UniProtKB-SubCell"/>
</dbReference>
<dbReference type="GeneID" id="25737720"/>
<protein>
    <submittedName>
        <fullName evidence="3">Uncharacterized protein</fullName>
    </submittedName>
</protein>
<dbReference type="InterPro" id="IPR032675">
    <property type="entry name" value="LRR_dom_sf"/>
</dbReference>
<gene>
    <name evidence="3" type="ORF">MNEG_4843</name>
</gene>
<accession>A0A0D2MRR1</accession>
<dbReference type="SUPFAM" id="SSF52047">
    <property type="entry name" value="RNI-like"/>
    <property type="match status" value="1"/>
</dbReference>
<dbReference type="RefSeq" id="XP_013902131.1">
    <property type="nucleotide sequence ID" value="XM_014046677.1"/>
</dbReference>
<feature type="signal peptide" evidence="2">
    <location>
        <begin position="1"/>
        <end position="18"/>
    </location>
</feature>
<reference evidence="3 4" key="1">
    <citation type="journal article" date="2013" name="BMC Genomics">
        <title>Reconstruction of the lipid metabolism for the microalga Monoraphidium neglectum from its genome sequence reveals characteristics suitable for biofuel production.</title>
        <authorList>
            <person name="Bogen C."/>
            <person name="Al-Dilaimi A."/>
            <person name="Albersmeier A."/>
            <person name="Wichmann J."/>
            <person name="Grundmann M."/>
            <person name="Rupp O."/>
            <person name="Lauersen K.J."/>
            <person name="Blifernez-Klassen O."/>
            <person name="Kalinowski J."/>
            <person name="Goesmann A."/>
            <person name="Mussgnug J.H."/>
            <person name="Kruse O."/>
        </authorList>
    </citation>
    <scope>NUCLEOTIDE SEQUENCE [LARGE SCALE GENOMIC DNA]</scope>
    <source>
        <strain evidence="3 4">SAG 48.87</strain>
    </source>
</reference>
<sequence length="427" mass="45646">MVLLATVLPLLGFKNLVSLSLYTDWDQDVDPDGIADLAECLPLFPRLERLEIDLDTPLRETCGLGVLVDAAARHLPELRSLSLRSVRADGSRALRDALASSAWPHLQELAAERLAPEAAEVLGACPAGLTVLTLPLLTGGAYGAALRALSAAAAAGRLRCLRQLLLLFGDDDDEMLTVEDVRALRGVELPALVSLVVDRISAGADEDPAPHLAAMRLPRLRRLEVDVCSFEAAAALAAAPWMAGVEELAISGDADVAASGHWLKALAAVLLPSLRILHLKVSSPTAQARPARVASQLDVVRILADAPWLPRLTGLRLQCPYACQEEASAQRAWAALAAAPLHSLRRLAVPDMFWGLYSTRYSPPCAAMMRAAVVGVECMAAAPWLPNLDALELPQDYEEALAIAARRSPAFVQLQARGAVRFGDAMY</sequence>
<evidence type="ECO:0000313" key="3">
    <source>
        <dbReference type="EMBL" id="KIZ03112.1"/>
    </source>
</evidence>
<dbReference type="KEGG" id="mng:MNEG_4843"/>
<keyword evidence="2" id="KW-0732">Signal</keyword>
<dbReference type="AlphaFoldDB" id="A0A0D2MRR1"/>
<keyword evidence="4" id="KW-1185">Reference proteome</keyword>
<evidence type="ECO:0000313" key="4">
    <source>
        <dbReference type="Proteomes" id="UP000054498"/>
    </source>
</evidence>
<dbReference type="Gene3D" id="3.80.10.10">
    <property type="entry name" value="Ribonuclease Inhibitor"/>
    <property type="match status" value="1"/>
</dbReference>
<organism evidence="3 4">
    <name type="scientific">Monoraphidium neglectum</name>
    <dbReference type="NCBI Taxonomy" id="145388"/>
    <lineage>
        <taxon>Eukaryota</taxon>
        <taxon>Viridiplantae</taxon>
        <taxon>Chlorophyta</taxon>
        <taxon>core chlorophytes</taxon>
        <taxon>Chlorophyceae</taxon>
        <taxon>CS clade</taxon>
        <taxon>Sphaeropleales</taxon>
        <taxon>Selenastraceae</taxon>
        <taxon>Monoraphidium</taxon>
    </lineage>
</organism>
<evidence type="ECO:0000256" key="2">
    <source>
        <dbReference type="SAM" id="SignalP"/>
    </source>
</evidence>
<dbReference type="Proteomes" id="UP000054498">
    <property type="component" value="Unassembled WGS sequence"/>
</dbReference>
<proteinExistence type="predicted"/>
<evidence type="ECO:0000256" key="1">
    <source>
        <dbReference type="ARBA" id="ARBA00004430"/>
    </source>
</evidence>
<comment type="subcellular location">
    <subcellularLocation>
        <location evidence="1">Cytoplasm</location>
        <location evidence="1">Cytoskeleton</location>
        <location evidence="1">Cilium axoneme</location>
    </subcellularLocation>
</comment>
<name>A0A0D2MRR1_9CHLO</name>